<dbReference type="HOGENOM" id="CLU_2060902_0_0_1"/>
<evidence type="ECO:0000313" key="3">
    <source>
        <dbReference type="Proteomes" id="UP000054549"/>
    </source>
</evidence>
<protein>
    <recommendedName>
        <fullName evidence="4">Secreted protein</fullName>
    </recommendedName>
</protein>
<dbReference type="AlphaFoldDB" id="A0A0C2T2Y4"/>
<feature type="chain" id="PRO_5002155952" description="Secreted protein" evidence="1">
    <location>
        <begin position="27"/>
        <end position="119"/>
    </location>
</feature>
<proteinExistence type="predicted"/>
<gene>
    <name evidence="2" type="ORF">M378DRAFT_611582</name>
</gene>
<dbReference type="Proteomes" id="UP000054549">
    <property type="component" value="Unassembled WGS sequence"/>
</dbReference>
<evidence type="ECO:0008006" key="4">
    <source>
        <dbReference type="Google" id="ProtNLM"/>
    </source>
</evidence>
<keyword evidence="3" id="KW-1185">Reference proteome</keyword>
<reference evidence="2 3" key="1">
    <citation type="submission" date="2014-04" db="EMBL/GenBank/DDBJ databases">
        <title>Evolutionary Origins and Diversification of the Mycorrhizal Mutualists.</title>
        <authorList>
            <consortium name="DOE Joint Genome Institute"/>
            <consortium name="Mycorrhizal Genomics Consortium"/>
            <person name="Kohler A."/>
            <person name="Kuo A."/>
            <person name="Nagy L.G."/>
            <person name="Floudas D."/>
            <person name="Copeland A."/>
            <person name="Barry K.W."/>
            <person name="Cichocki N."/>
            <person name="Veneault-Fourrey C."/>
            <person name="LaButti K."/>
            <person name="Lindquist E.A."/>
            <person name="Lipzen A."/>
            <person name="Lundell T."/>
            <person name="Morin E."/>
            <person name="Murat C."/>
            <person name="Riley R."/>
            <person name="Ohm R."/>
            <person name="Sun H."/>
            <person name="Tunlid A."/>
            <person name="Henrissat B."/>
            <person name="Grigoriev I.V."/>
            <person name="Hibbett D.S."/>
            <person name="Martin F."/>
        </authorList>
    </citation>
    <scope>NUCLEOTIDE SEQUENCE [LARGE SCALE GENOMIC DNA]</scope>
    <source>
        <strain evidence="2 3">Koide BX008</strain>
    </source>
</reference>
<dbReference type="EMBL" id="KN818224">
    <property type="protein sequence ID" value="KIL70230.1"/>
    <property type="molecule type" value="Genomic_DNA"/>
</dbReference>
<accession>A0A0C2T2Y4</accession>
<sequence>MHTMTIKMGTAVCRFLSFVTSWLANGHKLMHYDNLQPSQGYWGKKATPSVVWGELRPGDRCVGFGTREYSAQLLDTTLFSNWADFCDTTQIQIYGRVYDRPERCERNVGAVGVPIFFAR</sequence>
<dbReference type="InParanoid" id="A0A0C2T2Y4"/>
<keyword evidence="1" id="KW-0732">Signal</keyword>
<evidence type="ECO:0000256" key="1">
    <source>
        <dbReference type="SAM" id="SignalP"/>
    </source>
</evidence>
<evidence type="ECO:0000313" key="2">
    <source>
        <dbReference type="EMBL" id="KIL70230.1"/>
    </source>
</evidence>
<organism evidence="2 3">
    <name type="scientific">Amanita muscaria (strain Koide BX008)</name>
    <dbReference type="NCBI Taxonomy" id="946122"/>
    <lineage>
        <taxon>Eukaryota</taxon>
        <taxon>Fungi</taxon>
        <taxon>Dikarya</taxon>
        <taxon>Basidiomycota</taxon>
        <taxon>Agaricomycotina</taxon>
        <taxon>Agaricomycetes</taxon>
        <taxon>Agaricomycetidae</taxon>
        <taxon>Agaricales</taxon>
        <taxon>Pluteineae</taxon>
        <taxon>Amanitaceae</taxon>
        <taxon>Amanita</taxon>
    </lineage>
</organism>
<dbReference type="OrthoDB" id="3153758at2759"/>
<name>A0A0C2T2Y4_AMAMK</name>
<feature type="signal peptide" evidence="1">
    <location>
        <begin position="1"/>
        <end position="26"/>
    </location>
</feature>